<proteinExistence type="predicted"/>
<feature type="non-terminal residue" evidence="1">
    <location>
        <position position="1"/>
    </location>
</feature>
<organism evidence="1 2">
    <name type="scientific">Scleroderma citrinum Foug A</name>
    <dbReference type="NCBI Taxonomy" id="1036808"/>
    <lineage>
        <taxon>Eukaryota</taxon>
        <taxon>Fungi</taxon>
        <taxon>Dikarya</taxon>
        <taxon>Basidiomycota</taxon>
        <taxon>Agaricomycotina</taxon>
        <taxon>Agaricomycetes</taxon>
        <taxon>Agaricomycetidae</taxon>
        <taxon>Boletales</taxon>
        <taxon>Sclerodermatineae</taxon>
        <taxon>Sclerodermataceae</taxon>
        <taxon>Scleroderma</taxon>
    </lineage>
</organism>
<protein>
    <submittedName>
        <fullName evidence="1">Uncharacterized protein</fullName>
    </submittedName>
</protein>
<dbReference type="EMBL" id="KN822109">
    <property type="protein sequence ID" value="KIM56847.1"/>
    <property type="molecule type" value="Genomic_DNA"/>
</dbReference>
<keyword evidence="2" id="KW-1185">Reference proteome</keyword>
<name>A0A0C2ZWJ8_9AGAM</name>
<feature type="non-terminal residue" evidence="1">
    <location>
        <position position="123"/>
    </location>
</feature>
<dbReference type="OrthoDB" id="3363652at2759"/>
<dbReference type="InParanoid" id="A0A0C2ZWJ8"/>
<sequence length="123" mass="14142">LFTRLTEEGLFHPPQVKKIVELVQYGPLPNDKLQCLKDKVAEFTDTFTLSVREVKPVDFIKFRLDIPEGTTFPLKVSQKPLTQAQKEYYLPLLDEFVEAGILRPIRSDEVRAVHPTVLVQKAH</sequence>
<evidence type="ECO:0000313" key="1">
    <source>
        <dbReference type="EMBL" id="KIM56847.1"/>
    </source>
</evidence>
<accession>A0A0C2ZWJ8</accession>
<reference evidence="2" key="2">
    <citation type="submission" date="2015-01" db="EMBL/GenBank/DDBJ databases">
        <title>Evolutionary Origins and Diversification of the Mycorrhizal Mutualists.</title>
        <authorList>
            <consortium name="DOE Joint Genome Institute"/>
            <consortium name="Mycorrhizal Genomics Consortium"/>
            <person name="Kohler A."/>
            <person name="Kuo A."/>
            <person name="Nagy L.G."/>
            <person name="Floudas D."/>
            <person name="Copeland A."/>
            <person name="Barry K.W."/>
            <person name="Cichocki N."/>
            <person name="Veneault-Fourrey C."/>
            <person name="LaButti K."/>
            <person name="Lindquist E.A."/>
            <person name="Lipzen A."/>
            <person name="Lundell T."/>
            <person name="Morin E."/>
            <person name="Murat C."/>
            <person name="Riley R."/>
            <person name="Ohm R."/>
            <person name="Sun H."/>
            <person name="Tunlid A."/>
            <person name="Henrissat B."/>
            <person name="Grigoriev I.V."/>
            <person name="Hibbett D.S."/>
            <person name="Martin F."/>
        </authorList>
    </citation>
    <scope>NUCLEOTIDE SEQUENCE [LARGE SCALE GENOMIC DNA]</scope>
    <source>
        <strain evidence="2">Foug A</strain>
    </source>
</reference>
<dbReference type="AlphaFoldDB" id="A0A0C2ZWJ8"/>
<gene>
    <name evidence="1" type="ORF">SCLCIDRAFT_42026</name>
</gene>
<evidence type="ECO:0000313" key="2">
    <source>
        <dbReference type="Proteomes" id="UP000053989"/>
    </source>
</evidence>
<dbReference type="Proteomes" id="UP000053989">
    <property type="component" value="Unassembled WGS sequence"/>
</dbReference>
<dbReference type="HOGENOM" id="CLU_119163_0_0_1"/>
<reference evidence="1 2" key="1">
    <citation type="submission" date="2014-04" db="EMBL/GenBank/DDBJ databases">
        <authorList>
            <consortium name="DOE Joint Genome Institute"/>
            <person name="Kuo A."/>
            <person name="Kohler A."/>
            <person name="Nagy L.G."/>
            <person name="Floudas D."/>
            <person name="Copeland A."/>
            <person name="Barry K.W."/>
            <person name="Cichocki N."/>
            <person name="Veneault-Fourrey C."/>
            <person name="LaButti K."/>
            <person name="Lindquist E.A."/>
            <person name="Lipzen A."/>
            <person name="Lundell T."/>
            <person name="Morin E."/>
            <person name="Murat C."/>
            <person name="Sun H."/>
            <person name="Tunlid A."/>
            <person name="Henrissat B."/>
            <person name="Grigoriev I.V."/>
            <person name="Hibbett D.S."/>
            <person name="Martin F."/>
            <person name="Nordberg H.P."/>
            <person name="Cantor M.N."/>
            <person name="Hua S.X."/>
        </authorList>
    </citation>
    <scope>NUCLEOTIDE SEQUENCE [LARGE SCALE GENOMIC DNA]</scope>
    <source>
        <strain evidence="1 2">Foug A</strain>
    </source>
</reference>